<evidence type="ECO:0000259" key="11">
    <source>
        <dbReference type="Pfam" id="PF21760"/>
    </source>
</evidence>
<feature type="domain" description="SecDF P1 head subdomain" evidence="12">
    <location>
        <begin position="207"/>
        <end position="316"/>
    </location>
</feature>
<feature type="transmembrane region" description="Helical" evidence="9">
    <location>
        <begin position="391"/>
        <end position="413"/>
    </location>
</feature>
<protein>
    <recommendedName>
        <fullName evidence="9">Protein translocase subunit SecD</fullName>
    </recommendedName>
</protein>
<organism evidence="13 14">
    <name type="scientific">Hydrogenobacter hydrogenophilus</name>
    <dbReference type="NCBI Taxonomy" id="35835"/>
    <lineage>
        <taxon>Bacteria</taxon>
        <taxon>Pseudomonadati</taxon>
        <taxon>Aquificota</taxon>
        <taxon>Aquificia</taxon>
        <taxon>Aquificales</taxon>
        <taxon>Aquificaceae</taxon>
        <taxon>Hydrogenobacter</taxon>
    </lineage>
</organism>
<dbReference type="InterPro" id="IPR048634">
    <property type="entry name" value="SecD_SecF_C"/>
</dbReference>
<evidence type="ECO:0000259" key="12">
    <source>
        <dbReference type="Pfam" id="PF22599"/>
    </source>
</evidence>
<dbReference type="NCBIfam" id="TIGR01129">
    <property type="entry name" value="secD"/>
    <property type="match status" value="1"/>
</dbReference>
<keyword evidence="8 9" id="KW-0472">Membrane</keyword>
<evidence type="ECO:0000256" key="8">
    <source>
        <dbReference type="ARBA" id="ARBA00023136"/>
    </source>
</evidence>
<evidence type="ECO:0000313" key="14">
    <source>
        <dbReference type="Proteomes" id="UP000218627"/>
    </source>
</evidence>
<evidence type="ECO:0000256" key="3">
    <source>
        <dbReference type="ARBA" id="ARBA00022475"/>
    </source>
</evidence>
<dbReference type="InterPro" id="IPR054384">
    <property type="entry name" value="SecDF_P1_head"/>
</dbReference>
<dbReference type="InterPro" id="IPR022813">
    <property type="entry name" value="SecD/SecF_arch_bac"/>
</dbReference>
<dbReference type="Gene3D" id="1.20.1640.10">
    <property type="entry name" value="Multidrug efflux transporter AcrB transmembrane domain"/>
    <property type="match status" value="1"/>
</dbReference>
<dbReference type="RefSeq" id="WP_096600574.1">
    <property type="nucleotide sequence ID" value="NZ_OBEN01000001.1"/>
</dbReference>
<evidence type="ECO:0000256" key="2">
    <source>
        <dbReference type="ARBA" id="ARBA00022448"/>
    </source>
</evidence>
<dbReference type="InterPro" id="IPR048631">
    <property type="entry name" value="SecD_1st"/>
</dbReference>
<feature type="domain" description="Protein translocase subunit SecDF P1" evidence="11">
    <location>
        <begin position="133"/>
        <end position="190"/>
    </location>
</feature>
<dbReference type="OrthoDB" id="9805019at2"/>
<comment type="subcellular location">
    <subcellularLocation>
        <location evidence="1 9">Cell membrane</location>
        <topology evidence="1 9">Multi-pass membrane protein</topology>
    </subcellularLocation>
</comment>
<dbReference type="GO" id="GO:0006605">
    <property type="term" value="P:protein targeting"/>
    <property type="evidence" value="ECO:0007669"/>
    <property type="project" value="UniProtKB-UniRule"/>
</dbReference>
<evidence type="ECO:0000256" key="4">
    <source>
        <dbReference type="ARBA" id="ARBA00022692"/>
    </source>
</evidence>
<dbReference type="AlphaFoldDB" id="A0A285NRC6"/>
<comment type="similarity">
    <text evidence="9">Belongs to the SecD/SecF family. SecD subfamily.</text>
</comment>
<evidence type="ECO:0000256" key="1">
    <source>
        <dbReference type="ARBA" id="ARBA00004651"/>
    </source>
</evidence>
<sequence>MRNFYFNLFTLLFLVVLSLTVSFFKPVNLGLDLKGGISMLLEPDMDYALSQEYERYAKDIEEKVRTAGVNVLDIVVQKDGIKVETLDQKDAQKVFQIIQKDFPRFVVVSTNKGEPLIRLKEEEINKLKESIVGQTVEVLRKRIDELGVVQPVITKVGQDRVLVELPGVLDIEKAKSIIGRTALLELKLVVDSGSKEELEKKLTKDTELLPSKNPNEWFLVEKLPVITGADLKTAYTSTDEFGAPAVTFELTDRGAKLFGDATEKNIGKRLAIVLDKKVMSAPVIRSRISDRGQITGQFTPEEAKELAIVLRAGALPTAVKFLQETVVGPSLGRDAIQQSIKGGIVAFVLLVILLLARYKIAGITANLSIILNALLLWAGLVLIGATLTLPGIAGILLNMGIAVDSNVLIFERVKEELRAGSTFRKAVELGYRRSLSVVWDTHITLLIAALILFQFGSGPVKGFATTLTIGSIASFISNVYFAKFFLDLLVKLKLLKI</sequence>
<dbReference type="InterPro" id="IPR055344">
    <property type="entry name" value="SecD_SecF_C_bact"/>
</dbReference>
<name>A0A285NRC6_9AQUI</name>
<comment type="subunit">
    <text evidence="9">Forms a complex with SecF. Part of the essential Sec protein translocation apparatus which comprises SecA, SecYEG and auxiliary proteins SecDF. Other proteins may also be involved.</text>
</comment>
<comment type="caution">
    <text evidence="9">Lacks conserved residue(s) required for the propagation of feature annotation.</text>
</comment>
<feature type="transmembrane region" description="Helical" evidence="9">
    <location>
        <begin position="462"/>
        <end position="486"/>
    </location>
</feature>
<dbReference type="Pfam" id="PF21760">
    <property type="entry name" value="SecD_1st"/>
    <property type="match status" value="1"/>
</dbReference>
<dbReference type="Pfam" id="PF22599">
    <property type="entry name" value="SecDF_P1_head"/>
    <property type="match status" value="1"/>
</dbReference>
<accession>A0A285NRC6</accession>
<dbReference type="InterPro" id="IPR022646">
    <property type="entry name" value="SecD/SecF_CS"/>
</dbReference>
<gene>
    <name evidence="9" type="primary">secD</name>
    <name evidence="13" type="ORF">SAMN06265353_0414</name>
</gene>
<dbReference type="PANTHER" id="PTHR30081:SF1">
    <property type="entry name" value="PROTEIN TRANSLOCASE SUBUNIT SECD"/>
    <property type="match status" value="1"/>
</dbReference>
<dbReference type="GO" id="GO:0043952">
    <property type="term" value="P:protein transport by the Sec complex"/>
    <property type="evidence" value="ECO:0007669"/>
    <property type="project" value="UniProtKB-UniRule"/>
</dbReference>
<dbReference type="NCBIfam" id="TIGR00916">
    <property type="entry name" value="2A0604s01"/>
    <property type="match status" value="1"/>
</dbReference>
<dbReference type="Pfam" id="PF02355">
    <property type="entry name" value="SecD_SecF_C"/>
    <property type="match status" value="1"/>
</dbReference>
<dbReference type="Pfam" id="PF07549">
    <property type="entry name" value="Sec_GG"/>
    <property type="match status" value="1"/>
</dbReference>
<keyword evidence="5 9" id="KW-0653">Protein transport</keyword>
<dbReference type="EMBL" id="OBEN01000001">
    <property type="protein sequence ID" value="SNZ12072.1"/>
    <property type="molecule type" value="Genomic_DNA"/>
</dbReference>
<feature type="transmembrane region" description="Helical" evidence="9">
    <location>
        <begin position="434"/>
        <end position="456"/>
    </location>
</feature>
<evidence type="ECO:0000256" key="5">
    <source>
        <dbReference type="ARBA" id="ARBA00022927"/>
    </source>
</evidence>
<dbReference type="InterPro" id="IPR005791">
    <property type="entry name" value="SecD"/>
</dbReference>
<reference evidence="14" key="1">
    <citation type="submission" date="2017-09" db="EMBL/GenBank/DDBJ databases">
        <authorList>
            <person name="Varghese N."/>
            <person name="Submissions S."/>
        </authorList>
    </citation>
    <scope>NUCLEOTIDE SEQUENCE [LARGE SCALE GENOMIC DNA]</scope>
    <source>
        <strain evidence="14">DSM 2913</strain>
    </source>
</reference>
<dbReference type="HAMAP" id="MF_01463_B">
    <property type="entry name" value="SecD_B"/>
    <property type="match status" value="1"/>
</dbReference>
<dbReference type="PANTHER" id="PTHR30081">
    <property type="entry name" value="PROTEIN-EXPORT MEMBRANE PROTEIN SEC"/>
    <property type="match status" value="1"/>
</dbReference>
<dbReference type="GO" id="GO:0015450">
    <property type="term" value="F:protein-transporting ATPase activity"/>
    <property type="evidence" value="ECO:0007669"/>
    <property type="project" value="InterPro"/>
</dbReference>
<evidence type="ECO:0000256" key="7">
    <source>
        <dbReference type="ARBA" id="ARBA00023010"/>
    </source>
</evidence>
<keyword evidence="4 9" id="KW-0812">Transmembrane</keyword>
<keyword evidence="3 9" id="KW-1003">Cell membrane</keyword>
<feature type="domain" description="Protein export membrane protein SecD/SecF C-terminal" evidence="10">
    <location>
        <begin position="319"/>
        <end position="487"/>
    </location>
</feature>
<keyword evidence="7 9" id="KW-0811">Translocation</keyword>
<evidence type="ECO:0000259" key="10">
    <source>
        <dbReference type="Pfam" id="PF02355"/>
    </source>
</evidence>
<dbReference type="Gene3D" id="3.30.1360.200">
    <property type="match status" value="1"/>
</dbReference>
<evidence type="ECO:0000256" key="9">
    <source>
        <dbReference type="HAMAP-Rule" id="MF_01463"/>
    </source>
</evidence>
<feature type="transmembrane region" description="Helical" evidence="9">
    <location>
        <begin position="339"/>
        <end position="356"/>
    </location>
</feature>
<keyword evidence="14" id="KW-1185">Reference proteome</keyword>
<dbReference type="SUPFAM" id="SSF82866">
    <property type="entry name" value="Multidrug efflux transporter AcrB transmembrane domain"/>
    <property type="match status" value="1"/>
</dbReference>
<dbReference type="GO" id="GO:0065002">
    <property type="term" value="P:intracellular protein transmembrane transport"/>
    <property type="evidence" value="ECO:0007669"/>
    <property type="project" value="UniProtKB-UniRule"/>
</dbReference>
<evidence type="ECO:0000313" key="13">
    <source>
        <dbReference type="EMBL" id="SNZ12072.1"/>
    </source>
</evidence>
<evidence type="ECO:0000256" key="6">
    <source>
        <dbReference type="ARBA" id="ARBA00022989"/>
    </source>
</evidence>
<dbReference type="Proteomes" id="UP000218627">
    <property type="component" value="Unassembled WGS sequence"/>
</dbReference>
<proteinExistence type="inferred from homology"/>
<keyword evidence="2 9" id="KW-0813">Transport</keyword>
<keyword evidence="6 9" id="KW-1133">Transmembrane helix</keyword>
<feature type="transmembrane region" description="Helical" evidence="9">
    <location>
        <begin position="363"/>
        <end position="385"/>
    </location>
</feature>
<dbReference type="Gene3D" id="3.30.70.3400">
    <property type="match status" value="2"/>
</dbReference>
<comment type="function">
    <text evidence="9">Part of the Sec protein translocase complex. Interacts with the SecYEG preprotein conducting channel. SecDF uses the proton motive force (PMF) to complete protein translocation after the ATP-dependent function of SecA.</text>
</comment>
<dbReference type="GO" id="GO:0005886">
    <property type="term" value="C:plasma membrane"/>
    <property type="evidence" value="ECO:0007669"/>
    <property type="project" value="UniProtKB-SubCell"/>
</dbReference>